<protein>
    <recommendedName>
        <fullName evidence="3">PAS domain-containing protein</fullName>
    </recommendedName>
</protein>
<proteinExistence type="predicted"/>
<dbReference type="OrthoDB" id="8139804at2"/>
<evidence type="ECO:0000313" key="2">
    <source>
        <dbReference type="Proteomes" id="UP000189796"/>
    </source>
</evidence>
<evidence type="ECO:0000313" key="1">
    <source>
        <dbReference type="EMBL" id="SHG97656.1"/>
    </source>
</evidence>
<sequence>MEFASANPSVVRSIKQRELLNAWLRAHNKRRTMPAIDDYQPDQIADELAEMMGFDVEGEGDGARFLITQEGSRLAMTYGNEHIDPDKRTNRYLDDAIAPELYARVVPCYRACLARKRPIYSISTVQDADGKDVSYERLLLPFGSAGRVEQIVGSYKAISIEGGFKLSNLMGIRPKAVPVIIVRAVIDRDLVRVLAGHRASEDIIELS</sequence>
<dbReference type="AlphaFoldDB" id="A0A1M5P796"/>
<dbReference type="EMBL" id="LT670817">
    <property type="protein sequence ID" value="SHG97656.1"/>
    <property type="molecule type" value="Genomic_DNA"/>
</dbReference>
<accession>A0A1M5P796</accession>
<organism evidence="1 2">
    <name type="scientific">Bradyrhizobium erythrophlei</name>
    <dbReference type="NCBI Taxonomy" id="1437360"/>
    <lineage>
        <taxon>Bacteria</taxon>
        <taxon>Pseudomonadati</taxon>
        <taxon>Pseudomonadota</taxon>
        <taxon>Alphaproteobacteria</taxon>
        <taxon>Hyphomicrobiales</taxon>
        <taxon>Nitrobacteraceae</taxon>
        <taxon>Bradyrhizobium</taxon>
    </lineage>
</organism>
<reference evidence="1 2" key="1">
    <citation type="submission" date="2016-11" db="EMBL/GenBank/DDBJ databases">
        <authorList>
            <person name="Jaros S."/>
            <person name="Januszkiewicz K."/>
            <person name="Wedrychowicz H."/>
        </authorList>
    </citation>
    <scope>NUCLEOTIDE SEQUENCE [LARGE SCALE GENOMIC DNA]</scope>
    <source>
        <strain evidence="1 2">GAS138</strain>
    </source>
</reference>
<dbReference type="Proteomes" id="UP000189796">
    <property type="component" value="Chromosome I"/>
</dbReference>
<name>A0A1M5P796_9BRAD</name>
<gene>
    <name evidence="1" type="ORF">SAMN05443248_3250</name>
</gene>
<evidence type="ECO:0008006" key="3">
    <source>
        <dbReference type="Google" id="ProtNLM"/>
    </source>
</evidence>